<evidence type="ECO:0000256" key="3">
    <source>
        <dbReference type="SAM" id="MobiDB-lite"/>
    </source>
</evidence>
<dbReference type="GO" id="GO:0003824">
    <property type="term" value="F:catalytic activity"/>
    <property type="evidence" value="ECO:0007669"/>
    <property type="project" value="UniProtKB-ARBA"/>
</dbReference>
<dbReference type="PANTHER" id="PTHR11941">
    <property type="entry name" value="ENOYL-COA HYDRATASE-RELATED"/>
    <property type="match status" value="1"/>
</dbReference>
<gene>
    <name evidence="4" type="ORF">ACFQMF_08740</name>
</gene>
<evidence type="ECO:0000313" key="5">
    <source>
        <dbReference type="Proteomes" id="UP001596545"/>
    </source>
</evidence>
<evidence type="ECO:0000256" key="2">
    <source>
        <dbReference type="RuleBase" id="RU003707"/>
    </source>
</evidence>
<protein>
    <submittedName>
        <fullName evidence="4">Enoyl-CoA hydratase/isomerase family protein</fullName>
    </submittedName>
</protein>
<dbReference type="Proteomes" id="UP001596545">
    <property type="component" value="Unassembled WGS sequence"/>
</dbReference>
<dbReference type="InterPro" id="IPR018376">
    <property type="entry name" value="Enoyl-CoA_hyd/isom_CS"/>
</dbReference>
<dbReference type="SUPFAM" id="SSF52096">
    <property type="entry name" value="ClpP/crotonase"/>
    <property type="match status" value="1"/>
</dbReference>
<organism evidence="4 5">
    <name type="scientific">Halorubrum rutilum</name>
    <dbReference type="NCBI Taxonomy" id="1364933"/>
    <lineage>
        <taxon>Archaea</taxon>
        <taxon>Methanobacteriati</taxon>
        <taxon>Methanobacteriota</taxon>
        <taxon>Stenosarchaea group</taxon>
        <taxon>Halobacteria</taxon>
        <taxon>Halobacteriales</taxon>
        <taxon>Haloferacaceae</taxon>
        <taxon>Halorubrum</taxon>
    </lineage>
</organism>
<name>A0ABD6AKT2_9EURY</name>
<comment type="caution">
    <text evidence="4">The sequence shown here is derived from an EMBL/GenBank/DDBJ whole genome shotgun (WGS) entry which is preliminary data.</text>
</comment>
<evidence type="ECO:0000313" key="4">
    <source>
        <dbReference type="EMBL" id="MFC7324665.1"/>
    </source>
</evidence>
<dbReference type="PANTHER" id="PTHR11941:SF54">
    <property type="entry name" value="ENOYL-COA HYDRATASE, MITOCHONDRIAL"/>
    <property type="match status" value="1"/>
</dbReference>
<dbReference type="PROSITE" id="PS00166">
    <property type="entry name" value="ENOYL_COA_HYDRATASE"/>
    <property type="match status" value="1"/>
</dbReference>
<dbReference type="AlphaFoldDB" id="A0ABD6AKT2"/>
<comment type="similarity">
    <text evidence="1 2">Belongs to the enoyl-CoA hydratase/isomerase family.</text>
</comment>
<dbReference type="Pfam" id="PF00378">
    <property type="entry name" value="ECH_1"/>
    <property type="match status" value="1"/>
</dbReference>
<proteinExistence type="inferred from homology"/>
<dbReference type="Gene3D" id="3.90.226.10">
    <property type="entry name" value="2-enoyl-CoA Hydratase, Chain A, domain 1"/>
    <property type="match status" value="1"/>
</dbReference>
<dbReference type="CDD" id="cd06558">
    <property type="entry name" value="crotonase-like"/>
    <property type="match status" value="1"/>
</dbReference>
<reference evidence="4 5" key="1">
    <citation type="journal article" date="2019" name="Int. J. Syst. Evol. Microbiol.">
        <title>The Global Catalogue of Microorganisms (GCM) 10K type strain sequencing project: providing services to taxonomists for standard genome sequencing and annotation.</title>
        <authorList>
            <consortium name="The Broad Institute Genomics Platform"/>
            <consortium name="The Broad Institute Genome Sequencing Center for Infectious Disease"/>
            <person name="Wu L."/>
            <person name="Ma J."/>
        </authorList>
    </citation>
    <scope>NUCLEOTIDE SEQUENCE [LARGE SCALE GENOMIC DNA]</scope>
    <source>
        <strain evidence="4 5">CGMCC 1.12554</strain>
    </source>
</reference>
<sequence>MADDATDREADDETGDGSDGGARDYDDVRYAVSEGVATVTIDRPDVYNAFTRTTVLELNDAVRRAERDDGVYATVLTGAGDGFCAGADTTEMPDWDDQYPEEYGAFLWLIQQLVWRLRTAATPSVAAVNGPAIGAGCDFALACDLRTIADGAVMREGFVNVGLVPGDGGGWLLPRLIGESKAREYLLTGRDITPEDAVDVGLAVERAEDALAAATALAEEIRDKPRTAVQHTNRLIDPQQSFDEYCRKAAEYQWDCVVDPEHEEAVAAFNEKRDPDYGRSYDE</sequence>
<dbReference type="InterPro" id="IPR001753">
    <property type="entry name" value="Enoyl-CoA_hydra/iso"/>
</dbReference>
<dbReference type="InterPro" id="IPR029045">
    <property type="entry name" value="ClpP/crotonase-like_dom_sf"/>
</dbReference>
<keyword evidence="5" id="KW-1185">Reference proteome</keyword>
<dbReference type="RefSeq" id="WP_256408945.1">
    <property type="nucleotide sequence ID" value="NZ_JANHDN010000004.1"/>
</dbReference>
<dbReference type="EMBL" id="JBHTBL010000005">
    <property type="protein sequence ID" value="MFC7324665.1"/>
    <property type="molecule type" value="Genomic_DNA"/>
</dbReference>
<accession>A0ABD6AKT2</accession>
<evidence type="ECO:0000256" key="1">
    <source>
        <dbReference type="ARBA" id="ARBA00005254"/>
    </source>
</evidence>
<feature type="region of interest" description="Disordered" evidence="3">
    <location>
        <begin position="1"/>
        <end position="25"/>
    </location>
</feature>